<name>A0A378L7X7_9GAMM</name>
<evidence type="ECO:0000256" key="8">
    <source>
        <dbReference type="SAM" id="Phobius"/>
    </source>
</evidence>
<feature type="transmembrane region" description="Helical" evidence="8">
    <location>
        <begin position="340"/>
        <end position="358"/>
    </location>
</feature>
<evidence type="ECO:0000256" key="6">
    <source>
        <dbReference type="ARBA" id="ARBA00023136"/>
    </source>
</evidence>
<accession>A0A378L7X7</accession>
<keyword evidence="5 8" id="KW-1133">Transmembrane helix</keyword>
<keyword evidence="3 10" id="KW-0808">Transferase</keyword>
<comment type="similarity">
    <text evidence="7">Belongs to the glycosyltransferase 87 family.</text>
</comment>
<dbReference type="AlphaFoldDB" id="A0A378L7X7"/>
<reference evidence="10 12" key="2">
    <citation type="submission" date="2018-06" db="EMBL/GenBank/DDBJ databases">
        <authorList>
            <consortium name="Pathogen Informatics"/>
            <person name="Doyle S."/>
        </authorList>
    </citation>
    <scope>NUCLEOTIDE SEQUENCE [LARGE SCALE GENOMIC DNA]</scope>
    <source>
        <strain evidence="10 12">NCTC11991</strain>
    </source>
</reference>
<dbReference type="Proteomes" id="UP000054820">
    <property type="component" value="Unassembled WGS sequence"/>
</dbReference>
<evidence type="ECO:0000256" key="1">
    <source>
        <dbReference type="ARBA" id="ARBA00004651"/>
    </source>
</evidence>
<feature type="transmembrane region" description="Helical" evidence="8">
    <location>
        <begin position="195"/>
        <end position="217"/>
    </location>
</feature>
<keyword evidence="2" id="KW-1003">Cell membrane</keyword>
<evidence type="ECO:0000313" key="12">
    <source>
        <dbReference type="Proteomes" id="UP000255110"/>
    </source>
</evidence>
<comment type="subcellular location">
    <subcellularLocation>
        <location evidence="1">Cell membrane</location>
        <topology evidence="1">Multi-pass membrane protein</topology>
    </subcellularLocation>
</comment>
<evidence type="ECO:0000256" key="3">
    <source>
        <dbReference type="ARBA" id="ARBA00022679"/>
    </source>
</evidence>
<feature type="transmembrane region" description="Helical" evidence="8">
    <location>
        <begin position="310"/>
        <end position="328"/>
    </location>
</feature>
<dbReference type="Pfam" id="PF09594">
    <property type="entry name" value="GT87"/>
    <property type="match status" value="1"/>
</dbReference>
<keyword evidence="11" id="KW-1185">Reference proteome</keyword>
<evidence type="ECO:0000313" key="11">
    <source>
        <dbReference type="Proteomes" id="UP000054820"/>
    </source>
</evidence>
<evidence type="ECO:0000256" key="4">
    <source>
        <dbReference type="ARBA" id="ARBA00022692"/>
    </source>
</evidence>
<dbReference type="EMBL" id="UGOY01000001">
    <property type="protein sequence ID" value="STY22022.1"/>
    <property type="molecule type" value="Genomic_DNA"/>
</dbReference>
<dbReference type="OrthoDB" id="5659754at2"/>
<dbReference type="Proteomes" id="UP000255110">
    <property type="component" value="Unassembled WGS sequence"/>
</dbReference>
<feature type="transmembrane region" description="Helical" evidence="8">
    <location>
        <begin position="229"/>
        <end position="249"/>
    </location>
</feature>
<keyword evidence="4 8" id="KW-0812">Transmembrane</keyword>
<dbReference type="GO" id="GO:0016758">
    <property type="term" value="F:hexosyltransferase activity"/>
    <property type="evidence" value="ECO:0007669"/>
    <property type="project" value="InterPro"/>
</dbReference>
<feature type="transmembrane region" description="Helical" evidence="8">
    <location>
        <begin position="125"/>
        <end position="158"/>
    </location>
</feature>
<evidence type="ECO:0000313" key="9">
    <source>
        <dbReference type="EMBL" id="KTD77296.1"/>
    </source>
</evidence>
<evidence type="ECO:0000256" key="7">
    <source>
        <dbReference type="ARBA" id="ARBA00024033"/>
    </source>
</evidence>
<feature type="transmembrane region" description="Helical" evidence="8">
    <location>
        <begin position="164"/>
        <end position="188"/>
    </location>
</feature>
<reference evidence="9 11" key="1">
    <citation type="submission" date="2015-11" db="EMBL/GenBank/DDBJ databases">
        <title>Genomic analysis of 38 Legionella species identifies large and diverse effector repertoires.</title>
        <authorList>
            <person name="Burstein D."/>
            <person name="Amaro F."/>
            <person name="Zusman T."/>
            <person name="Lifshitz Z."/>
            <person name="Cohen O."/>
            <person name="Gilbert J.A."/>
            <person name="Pupko T."/>
            <person name="Shuman H.A."/>
            <person name="Segal G."/>
        </authorList>
    </citation>
    <scope>NUCLEOTIDE SEQUENCE [LARGE SCALE GENOMIC DNA]</scope>
    <source>
        <strain evidence="9 11">SC-18-C9</strain>
    </source>
</reference>
<feature type="transmembrane region" description="Helical" evidence="8">
    <location>
        <begin position="7"/>
        <end position="25"/>
    </location>
</feature>
<feature type="transmembrane region" description="Helical" evidence="8">
    <location>
        <begin position="407"/>
        <end position="427"/>
    </location>
</feature>
<organism evidence="10 12">
    <name type="scientific">Legionella steigerwaltii</name>
    <dbReference type="NCBI Taxonomy" id="460"/>
    <lineage>
        <taxon>Bacteria</taxon>
        <taxon>Pseudomonadati</taxon>
        <taxon>Pseudomonadota</taxon>
        <taxon>Gammaproteobacteria</taxon>
        <taxon>Legionellales</taxon>
        <taxon>Legionellaceae</taxon>
        <taxon>Legionella</taxon>
    </lineage>
</organism>
<dbReference type="EMBL" id="LNYZ01000013">
    <property type="protein sequence ID" value="KTD77296.1"/>
    <property type="molecule type" value="Genomic_DNA"/>
</dbReference>
<protein>
    <submittedName>
        <fullName evidence="10">Mannosyltransferase</fullName>
    </submittedName>
</protein>
<evidence type="ECO:0000256" key="5">
    <source>
        <dbReference type="ARBA" id="ARBA00022989"/>
    </source>
</evidence>
<dbReference type="STRING" id="460.Lstg_1653"/>
<dbReference type="RefSeq" id="WP_058477216.1">
    <property type="nucleotide sequence ID" value="NZ_CAAAIO010000017.1"/>
</dbReference>
<evidence type="ECO:0000256" key="2">
    <source>
        <dbReference type="ARBA" id="ARBA00022475"/>
    </source>
</evidence>
<dbReference type="InterPro" id="IPR018584">
    <property type="entry name" value="GT87"/>
</dbReference>
<dbReference type="GO" id="GO:0005886">
    <property type="term" value="C:plasma membrane"/>
    <property type="evidence" value="ECO:0007669"/>
    <property type="project" value="UniProtKB-SubCell"/>
</dbReference>
<feature type="transmembrane region" description="Helical" evidence="8">
    <location>
        <begin position="89"/>
        <end position="113"/>
    </location>
</feature>
<feature type="transmembrane region" description="Helical" evidence="8">
    <location>
        <begin position="261"/>
        <end position="279"/>
    </location>
</feature>
<proteinExistence type="inferred from homology"/>
<keyword evidence="10" id="KW-0328">Glycosyltransferase</keyword>
<sequence>MSNRYQQLCILVLLSFYCLLFYFIFKDYQRVDFASFYLSSHALIQGENPYRNFYTTFLPSIKILPANLNPPFVLWGFGFLTRLSYSDALIVWVCLSFILGIIGITITFYYAFSKRFLQEHKVNLYLLYFAFFPTLMNLVTLQFGCILLFFIMVGYYFYLNHRDYLAGISWGIIIAVKLFPALLFFYVLKQGRKQVFAVMLVTLLIASFLPLLIHGSMVYEHYFRMMRGVFWYGDNWNASIYGFFFRLFFGSEKLPNMFHLKLVNLFYSVLFLIVLLWYWRKLGPTERKTINHHPFCLTLAMMLFMSPFGWVYYFPLLIFPMILIWFVALEEQEVSAKTMFLWLFCLFLINIPVDYVNNQKMTNALVRISLFSSSFYGLWLLCYLLGKRKKLYGNKEIQFGETLHYSISTMKIIIGLGVFVPVIYYLIRLINLAFNLELGY</sequence>
<keyword evidence="6 8" id="KW-0472">Membrane</keyword>
<evidence type="ECO:0000313" key="10">
    <source>
        <dbReference type="EMBL" id="STY22022.1"/>
    </source>
</evidence>
<feature type="transmembrane region" description="Helical" evidence="8">
    <location>
        <begin position="364"/>
        <end position="386"/>
    </location>
</feature>
<gene>
    <name evidence="9" type="ORF">Lstg_1653</name>
    <name evidence="10" type="ORF">NCTC11991_00600</name>
</gene>